<feature type="transmembrane region" description="Helical" evidence="7">
    <location>
        <begin position="88"/>
        <end position="109"/>
    </location>
</feature>
<feature type="transmembrane region" description="Helical" evidence="7">
    <location>
        <begin position="222"/>
        <end position="242"/>
    </location>
</feature>
<dbReference type="PROSITE" id="PS50928">
    <property type="entry name" value="ABC_TM1"/>
    <property type="match status" value="1"/>
</dbReference>
<keyword evidence="4 7" id="KW-0812">Transmembrane</keyword>
<dbReference type="GO" id="GO:0005886">
    <property type="term" value="C:plasma membrane"/>
    <property type="evidence" value="ECO:0007669"/>
    <property type="project" value="UniProtKB-SubCell"/>
</dbReference>
<keyword evidence="5 7" id="KW-1133">Transmembrane helix</keyword>
<dbReference type="CDD" id="cd06261">
    <property type="entry name" value="TM_PBP2"/>
    <property type="match status" value="1"/>
</dbReference>
<keyword evidence="3" id="KW-1003">Cell membrane</keyword>
<dbReference type="GO" id="GO:0055085">
    <property type="term" value="P:transmembrane transport"/>
    <property type="evidence" value="ECO:0007669"/>
    <property type="project" value="InterPro"/>
</dbReference>
<feature type="domain" description="ABC transmembrane type-1" evidence="8">
    <location>
        <begin position="51"/>
        <end position="243"/>
    </location>
</feature>
<sequence length="258" mass="29401">MLVPFMWMVTTSLKDAGSVFVFSWIPRQFEWRNYVEAWKGGPTGVSFTRFFMNSIFVSSLVTFGQVFTCAFAAFAFARLKFWGRDKLFLAYLGTMMIPGAVTMIPVYILLSSRYLNWVNSYKALIIPGMFGGAFGTFLLRQFFLTIPKDLEDAARIDGCSTFGIFWRIILPLSKPALATLTTFTFMGVWNDFIWPLIVINTMEKKTLPVALASFQGMYSTDWHLLMAASTIVLMPVLIVYLFNQRFFVRGIVLTGLKQ</sequence>
<evidence type="ECO:0000256" key="3">
    <source>
        <dbReference type="ARBA" id="ARBA00022475"/>
    </source>
</evidence>
<keyword evidence="2 7" id="KW-0813">Transport</keyword>
<dbReference type="Proteomes" id="UP000229307">
    <property type="component" value="Unassembled WGS sequence"/>
</dbReference>
<dbReference type="SUPFAM" id="SSF161098">
    <property type="entry name" value="MetI-like"/>
    <property type="match status" value="1"/>
</dbReference>
<accession>A0A2M7SEH3</accession>
<evidence type="ECO:0000256" key="2">
    <source>
        <dbReference type="ARBA" id="ARBA00022448"/>
    </source>
</evidence>
<gene>
    <name evidence="9" type="ORF">COY52_02385</name>
</gene>
<evidence type="ECO:0000256" key="5">
    <source>
        <dbReference type="ARBA" id="ARBA00022989"/>
    </source>
</evidence>
<evidence type="ECO:0000256" key="4">
    <source>
        <dbReference type="ARBA" id="ARBA00022692"/>
    </source>
</evidence>
<reference evidence="10" key="1">
    <citation type="submission" date="2017-09" db="EMBL/GenBank/DDBJ databases">
        <title>Depth-based differentiation of microbial function through sediment-hosted aquifers and enrichment of novel symbionts in the deep terrestrial subsurface.</title>
        <authorList>
            <person name="Probst A.J."/>
            <person name="Ladd B."/>
            <person name="Jarett J.K."/>
            <person name="Geller-Mcgrath D.E."/>
            <person name="Sieber C.M.K."/>
            <person name="Emerson J.B."/>
            <person name="Anantharaman K."/>
            <person name="Thomas B.C."/>
            <person name="Malmstrom R."/>
            <person name="Stieglmeier M."/>
            <person name="Klingl A."/>
            <person name="Woyke T."/>
            <person name="Ryan C.M."/>
            <person name="Banfield J.F."/>
        </authorList>
    </citation>
    <scope>NUCLEOTIDE SEQUENCE [LARGE SCALE GENOMIC DNA]</scope>
</reference>
<evidence type="ECO:0000313" key="10">
    <source>
        <dbReference type="Proteomes" id="UP000229307"/>
    </source>
</evidence>
<evidence type="ECO:0000313" key="9">
    <source>
        <dbReference type="EMBL" id="PIZ17870.1"/>
    </source>
</evidence>
<dbReference type="AlphaFoldDB" id="A0A2M7SEH3"/>
<evidence type="ECO:0000256" key="6">
    <source>
        <dbReference type="ARBA" id="ARBA00023136"/>
    </source>
</evidence>
<name>A0A2M7SEH3_9BACT</name>
<protein>
    <submittedName>
        <fullName evidence="9">Sugar ABC transporter permease</fullName>
    </submittedName>
</protein>
<feature type="transmembrane region" description="Helical" evidence="7">
    <location>
        <begin position="55"/>
        <end position="76"/>
    </location>
</feature>
<comment type="subcellular location">
    <subcellularLocation>
        <location evidence="1 7">Cell membrane</location>
        <topology evidence="1 7">Multi-pass membrane protein</topology>
    </subcellularLocation>
</comment>
<evidence type="ECO:0000256" key="7">
    <source>
        <dbReference type="RuleBase" id="RU363032"/>
    </source>
</evidence>
<comment type="caution">
    <text evidence="9">The sequence shown here is derived from an EMBL/GenBank/DDBJ whole genome shotgun (WGS) entry which is preliminary data.</text>
</comment>
<dbReference type="Gene3D" id="1.10.3720.10">
    <property type="entry name" value="MetI-like"/>
    <property type="match status" value="1"/>
</dbReference>
<keyword evidence="6 7" id="KW-0472">Membrane</keyword>
<evidence type="ECO:0000259" key="8">
    <source>
        <dbReference type="PROSITE" id="PS50928"/>
    </source>
</evidence>
<proteinExistence type="inferred from homology"/>
<feature type="transmembrane region" description="Helical" evidence="7">
    <location>
        <begin position="121"/>
        <end position="139"/>
    </location>
</feature>
<dbReference type="InterPro" id="IPR035906">
    <property type="entry name" value="MetI-like_sf"/>
</dbReference>
<dbReference type="PANTHER" id="PTHR43744">
    <property type="entry name" value="ABC TRANSPORTER PERMEASE PROTEIN MG189-RELATED-RELATED"/>
    <property type="match status" value="1"/>
</dbReference>
<organism evidence="9 10">
    <name type="scientific">Candidatus Desantisbacteria bacterium CG_4_10_14_0_8_um_filter_48_22</name>
    <dbReference type="NCBI Taxonomy" id="1974543"/>
    <lineage>
        <taxon>Bacteria</taxon>
        <taxon>Candidatus Desantisiibacteriota</taxon>
    </lineage>
</organism>
<comment type="similarity">
    <text evidence="7">Belongs to the binding-protein-dependent transport system permease family.</text>
</comment>
<dbReference type="PANTHER" id="PTHR43744:SF12">
    <property type="entry name" value="ABC TRANSPORTER PERMEASE PROTEIN MG189-RELATED"/>
    <property type="match status" value="1"/>
</dbReference>
<dbReference type="Pfam" id="PF00528">
    <property type="entry name" value="BPD_transp_1"/>
    <property type="match status" value="1"/>
</dbReference>
<dbReference type="InterPro" id="IPR000515">
    <property type="entry name" value="MetI-like"/>
</dbReference>
<evidence type="ECO:0000256" key="1">
    <source>
        <dbReference type="ARBA" id="ARBA00004651"/>
    </source>
</evidence>
<dbReference type="EMBL" id="PFMR01000077">
    <property type="protein sequence ID" value="PIZ17870.1"/>
    <property type="molecule type" value="Genomic_DNA"/>
</dbReference>